<protein>
    <submittedName>
        <fullName evidence="2">Uncharacterized protein</fullName>
    </submittedName>
</protein>
<dbReference type="STRING" id="1915074.SPHI_23800"/>
<evidence type="ECO:0000313" key="3">
    <source>
        <dbReference type="Proteomes" id="UP000188729"/>
    </source>
</evidence>
<evidence type="ECO:0000313" key="2">
    <source>
        <dbReference type="EMBL" id="ONF95481.1"/>
    </source>
</evidence>
<sequence length="44" mass="4573">MIVILAIGTLIWIVAFTGINLSGKNSMEKSPTAVPSGSNAMLKP</sequence>
<dbReference type="Proteomes" id="UP000188729">
    <property type="component" value="Unassembled WGS sequence"/>
</dbReference>
<comment type="caution">
    <text evidence="2">The sequence shown here is derived from an EMBL/GenBank/DDBJ whole genome shotgun (WGS) entry which is preliminary data.</text>
</comment>
<keyword evidence="3" id="KW-1185">Reference proteome</keyword>
<dbReference type="AlphaFoldDB" id="A0A1V2ES14"/>
<gene>
    <name evidence="2" type="ORF">SPHI_23800</name>
</gene>
<accession>A0A1V2ES14</accession>
<dbReference type="RefSeq" id="WP_269844745.1">
    <property type="nucleotide sequence ID" value="NZ_MPSB01000011.1"/>
</dbReference>
<organism evidence="2 3">
    <name type="scientific">Sphingomonas jeddahensis</name>
    <dbReference type="NCBI Taxonomy" id="1915074"/>
    <lineage>
        <taxon>Bacteria</taxon>
        <taxon>Pseudomonadati</taxon>
        <taxon>Pseudomonadota</taxon>
        <taxon>Alphaproteobacteria</taxon>
        <taxon>Sphingomonadales</taxon>
        <taxon>Sphingomonadaceae</taxon>
        <taxon>Sphingomonas</taxon>
    </lineage>
</organism>
<dbReference type="EMBL" id="MPSB01000011">
    <property type="protein sequence ID" value="ONF95481.1"/>
    <property type="molecule type" value="Genomic_DNA"/>
</dbReference>
<feature type="region of interest" description="Disordered" evidence="1">
    <location>
        <begin position="24"/>
        <end position="44"/>
    </location>
</feature>
<reference evidence="2" key="1">
    <citation type="submission" date="2016-11" db="EMBL/GenBank/DDBJ databases">
        <title>Genome sequence of Sphingomonas jeddahensis G39.</title>
        <authorList>
            <person name="Poehlein A."/>
            <person name="Wuebbeler J.H."/>
            <person name="Steinbuechel A."/>
            <person name="Daniel R."/>
        </authorList>
    </citation>
    <scope>NUCLEOTIDE SEQUENCE [LARGE SCALE GENOMIC DNA]</scope>
    <source>
        <strain evidence="2">G39</strain>
    </source>
</reference>
<proteinExistence type="predicted"/>
<name>A0A1V2ES14_9SPHN</name>
<evidence type="ECO:0000256" key="1">
    <source>
        <dbReference type="SAM" id="MobiDB-lite"/>
    </source>
</evidence>